<name>J3YRI0_9ENTR</name>
<dbReference type="EMBL" id="CP003546">
    <property type="protein sequence ID" value="AFP84668.1"/>
    <property type="molecule type" value="Genomic_DNA"/>
</dbReference>
<evidence type="ECO:0000313" key="1">
    <source>
        <dbReference type="EMBL" id="AFP84668.1"/>
    </source>
</evidence>
<dbReference type="HOGENOM" id="CLU_3066101_0_0_6"/>
<reference evidence="1 2" key="1">
    <citation type="journal article" date="2012" name="Mol. Biol. Evol.">
        <title>Genome reduction and co-evolution between the primary and secondary bacterial symbionts of psyllids.</title>
        <authorList>
            <person name="Sloan D.B."/>
            <person name="Moran N.A."/>
        </authorList>
    </citation>
    <scope>NUCLEOTIDE SEQUENCE [LARGE SCALE GENOMIC DNA]</scope>
    <source>
        <strain evidence="1">Ceuc_S</strain>
    </source>
</reference>
<dbReference type="RefSeq" id="WP_014887966.1">
    <property type="nucleotide sequence ID" value="NC_018419.1"/>
</dbReference>
<keyword evidence="2" id="KW-1185">Reference proteome</keyword>
<gene>
    <name evidence="1" type="ORF">A359_02670</name>
</gene>
<proteinExistence type="predicted"/>
<dbReference type="Proteomes" id="UP000003936">
    <property type="component" value="Chromosome"/>
</dbReference>
<sequence>MMRRLGEAMAMVKALIAGRRCSKLLIASPRRLITEAIRARISEAIAHLKDTTP</sequence>
<organism evidence="1 2">
    <name type="scientific">secondary endosymbiont of Ctenarytaina eucalypti</name>
    <dbReference type="NCBI Taxonomy" id="1199245"/>
    <lineage>
        <taxon>Bacteria</taxon>
        <taxon>Pseudomonadati</taxon>
        <taxon>Pseudomonadota</taxon>
        <taxon>Gammaproteobacteria</taxon>
        <taxon>Enterobacterales</taxon>
        <taxon>Enterobacteriaceae</taxon>
        <taxon>aphid secondary symbionts</taxon>
    </lineage>
</organism>
<dbReference type="KEGG" id="sect:A359_02670"/>
<evidence type="ECO:0000313" key="2">
    <source>
        <dbReference type="Proteomes" id="UP000003936"/>
    </source>
</evidence>
<dbReference type="AlphaFoldDB" id="J3YRI0"/>
<accession>J3YRI0</accession>
<protein>
    <submittedName>
        <fullName evidence="1">Uncharacterized protein</fullName>
    </submittedName>
</protein>